<dbReference type="SUPFAM" id="SSF50969">
    <property type="entry name" value="YVTN repeat-like/Quinoprotein amine dehydrogenase"/>
    <property type="match status" value="1"/>
</dbReference>
<keyword evidence="13 14" id="KW-0539">Nucleus</keyword>
<evidence type="ECO:0000313" key="18">
    <source>
        <dbReference type="EMBL" id="KAI5968947.1"/>
    </source>
</evidence>
<dbReference type="GO" id="GO:0070534">
    <property type="term" value="P:protein K63-linked ubiquitination"/>
    <property type="evidence" value="ECO:0007669"/>
    <property type="project" value="UniProtKB-UniRule"/>
</dbReference>
<feature type="region of interest" description="Disordered" evidence="16">
    <location>
        <begin position="134"/>
        <end position="165"/>
    </location>
</feature>
<dbReference type="GO" id="GO:0005737">
    <property type="term" value="C:cytoplasm"/>
    <property type="evidence" value="ECO:0007669"/>
    <property type="project" value="TreeGrafter"/>
</dbReference>
<dbReference type="InterPro" id="IPR013915">
    <property type="entry name" value="Prp19_cc"/>
</dbReference>
<organism evidence="18 19">
    <name type="scientific">Candida theae</name>
    <dbReference type="NCBI Taxonomy" id="1198502"/>
    <lineage>
        <taxon>Eukaryota</taxon>
        <taxon>Fungi</taxon>
        <taxon>Dikarya</taxon>
        <taxon>Ascomycota</taxon>
        <taxon>Saccharomycotina</taxon>
        <taxon>Pichiomycetes</taxon>
        <taxon>Debaryomycetaceae</taxon>
        <taxon>Candida/Lodderomyces clade</taxon>
        <taxon>Candida</taxon>
    </lineage>
</organism>
<keyword evidence="9 14" id="KW-0227">DNA damage</keyword>
<dbReference type="GeneID" id="76148122"/>
<feature type="compositionally biased region" description="Basic and acidic residues" evidence="16">
    <location>
        <begin position="151"/>
        <end position="165"/>
    </location>
</feature>
<keyword evidence="10 14" id="KW-0833">Ubl conjugation pathway</keyword>
<evidence type="ECO:0000256" key="10">
    <source>
        <dbReference type="ARBA" id="ARBA00022786"/>
    </source>
</evidence>
<name>A0AAD5BJQ5_9ASCO</name>
<evidence type="ECO:0000256" key="12">
    <source>
        <dbReference type="ARBA" id="ARBA00023204"/>
    </source>
</evidence>
<evidence type="ECO:0000256" key="7">
    <source>
        <dbReference type="ARBA" id="ARBA00022728"/>
    </source>
</evidence>
<evidence type="ECO:0000313" key="19">
    <source>
        <dbReference type="Proteomes" id="UP001204833"/>
    </source>
</evidence>
<dbReference type="InterPro" id="IPR015943">
    <property type="entry name" value="WD40/YVTN_repeat-like_dom_sf"/>
</dbReference>
<evidence type="ECO:0000256" key="4">
    <source>
        <dbReference type="ARBA" id="ARBA00022574"/>
    </source>
</evidence>
<evidence type="ECO:0000256" key="9">
    <source>
        <dbReference type="ARBA" id="ARBA00022763"/>
    </source>
</evidence>
<keyword evidence="15" id="KW-0175">Coiled coil</keyword>
<dbReference type="GO" id="GO:0000398">
    <property type="term" value="P:mRNA splicing, via spliceosome"/>
    <property type="evidence" value="ECO:0007669"/>
    <property type="project" value="InterPro"/>
</dbReference>
<evidence type="ECO:0000256" key="6">
    <source>
        <dbReference type="ARBA" id="ARBA00022679"/>
    </source>
</evidence>
<comment type="caution">
    <text evidence="18">The sequence shown here is derived from an EMBL/GenBank/DDBJ whole genome shotgun (WGS) entry which is preliminary data.</text>
</comment>
<proteinExistence type="inferred from homology"/>
<dbReference type="Proteomes" id="UP001204833">
    <property type="component" value="Unassembled WGS sequence"/>
</dbReference>
<comment type="subcellular location">
    <subcellularLocation>
        <location evidence="1 14">Nucleus</location>
    </subcellularLocation>
</comment>
<evidence type="ECO:0000256" key="5">
    <source>
        <dbReference type="ARBA" id="ARBA00022664"/>
    </source>
</evidence>
<dbReference type="InterPro" id="IPR038959">
    <property type="entry name" value="Prp19"/>
</dbReference>
<keyword evidence="5 14" id="KW-0507">mRNA processing</keyword>
<dbReference type="InterPro" id="IPR013083">
    <property type="entry name" value="Znf_RING/FYVE/PHD"/>
</dbReference>
<dbReference type="InterPro" id="IPR011044">
    <property type="entry name" value="Quino_amine_DH_bsu"/>
</dbReference>
<evidence type="ECO:0000256" key="11">
    <source>
        <dbReference type="ARBA" id="ARBA00023187"/>
    </source>
</evidence>
<feature type="domain" description="U-box" evidence="17">
    <location>
        <begin position="1"/>
        <end position="71"/>
    </location>
</feature>
<dbReference type="InterPro" id="IPR003613">
    <property type="entry name" value="Ubox_domain"/>
</dbReference>
<comment type="function">
    <text evidence="14">Ubiquitin-protein ligase which is mainly involved pre-mRNA splicing and DNA repair. Required for pre-mRNA splicing as component of the spliceosome.</text>
</comment>
<keyword evidence="8" id="KW-0677">Repeat</keyword>
<reference evidence="18 19" key="1">
    <citation type="journal article" date="2022" name="DNA Res.">
        <title>Genome analysis of five recently described species of the CUG-Ser clade uncovers Candida theae as a new hybrid lineage with pathogenic potential in the Candida parapsilosis species complex.</title>
        <authorList>
            <person name="Mixao V."/>
            <person name="Del Olmo V."/>
            <person name="Hegedusova E."/>
            <person name="Saus E."/>
            <person name="Pryszcz L."/>
            <person name="Cillingova A."/>
            <person name="Nosek J."/>
            <person name="Gabaldon T."/>
        </authorList>
    </citation>
    <scope>NUCLEOTIDE SEQUENCE [LARGE SCALE GENOMIC DNA]</scope>
    <source>
        <strain evidence="18 19">CBS 12239</strain>
    </source>
</reference>
<dbReference type="AlphaFoldDB" id="A0AAD5BJQ5"/>
<evidence type="ECO:0000256" key="2">
    <source>
        <dbReference type="ARBA" id="ARBA00004906"/>
    </source>
</evidence>
<comment type="catalytic activity">
    <reaction evidence="14">
        <text>S-ubiquitinyl-[E2 ubiquitin-conjugating enzyme]-L-cysteine + [acceptor protein]-L-lysine = [E2 ubiquitin-conjugating enzyme]-L-cysteine + N(6)-ubiquitinyl-[acceptor protein]-L-lysine.</text>
        <dbReference type="EC" id="2.3.2.27"/>
    </reaction>
</comment>
<keyword evidence="7 14" id="KW-0747">Spliceosome</keyword>
<dbReference type="EMBL" id="JAIHNG010000001">
    <property type="protein sequence ID" value="KAI5968947.1"/>
    <property type="molecule type" value="Genomic_DNA"/>
</dbReference>
<dbReference type="InterPro" id="IPR055340">
    <property type="entry name" value="RING-Ubox_PRP19"/>
</dbReference>
<dbReference type="Gene3D" id="2.130.10.10">
    <property type="entry name" value="YVTN repeat-like/Quinoprotein amine dehydrogenase"/>
    <property type="match status" value="1"/>
</dbReference>
<dbReference type="GO" id="GO:0006281">
    <property type="term" value="P:DNA repair"/>
    <property type="evidence" value="ECO:0007669"/>
    <property type="project" value="UniProtKB-KW"/>
</dbReference>
<dbReference type="PANTHER" id="PTHR43995">
    <property type="entry name" value="PRE-MRNA-PROCESSING FACTOR 19"/>
    <property type="match status" value="1"/>
</dbReference>
<keyword evidence="11 14" id="KW-0508">mRNA splicing</keyword>
<dbReference type="FunFam" id="3.30.40.10:FF:000027">
    <property type="entry name" value="Pre-mRNA-processing factor 19, putative"/>
    <property type="match status" value="1"/>
</dbReference>
<evidence type="ECO:0000256" key="13">
    <source>
        <dbReference type="ARBA" id="ARBA00023242"/>
    </source>
</evidence>
<evidence type="ECO:0000256" key="3">
    <source>
        <dbReference type="ARBA" id="ARBA00006388"/>
    </source>
</evidence>
<dbReference type="SUPFAM" id="SSF57850">
    <property type="entry name" value="RING/U-box"/>
    <property type="match status" value="1"/>
</dbReference>
<evidence type="ECO:0000259" key="17">
    <source>
        <dbReference type="PROSITE" id="PS51698"/>
    </source>
</evidence>
<dbReference type="GO" id="GO:0071006">
    <property type="term" value="C:U2-type catalytic step 1 spliceosome"/>
    <property type="evidence" value="ECO:0007669"/>
    <property type="project" value="TreeGrafter"/>
</dbReference>
<dbReference type="EC" id="2.3.2.27" evidence="14"/>
<dbReference type="PROSITE" id="PS51698">
    <property type="entry name" value="U_BOX"/>
    <property type="match status" value="1"/>
</dbReference>
<dbReference type="GO" id="GO:0000974">
    <property type="term" value="C:Prp19 complex"/>
    <property type="evidence" value="ECO:0007669"/>
    <property type="project" value="UniProtKB-UniRule"/>
</dbReference>
<dbReference type="PANTHER" id="PTHR43995:SF1">
    <property type="entry name" value="PRE-MRNA-PROCESSING FACTOR 19"/>
    <property type="match status" value="1"/>
</dbReference>
<keyword evidence="4" id="KW-0853">WD repeat</keyword>
<comment type="pathway">
    <text evidence="2 14">Protein modification; protein ubiquitination.</text>
</comment>
<accession>A0AAD5BJQ5</accession>
<dbReference type="SMART" id="SM00504">
    <property type="entry name" value="Ubox"/>
    <property type="match status" value="1"/>
</dbReference>
<feature type="coiled-coil region" evidence="15">
    <location>
        <begin position="75"/>
        <end position="102"/>
    </location>
</feature>
<dbReference type="Gene3D" id="3.30.40.10">
    <property type="entry name" value="Zinc/RING finger domain, C3HC4 (zinc finger)"/>
    <property type="match status" value="1"/>
</dbReference>
<keyword evidence="6 14" id="KW-0808">Transferase</keyword>
<evidence type="ECO:0000256" key="15">
    <source>
        <dbReference type="SAM" id="Coils"/>
    </source>
</evidence>
<dbReference type="Pfam" id="PF08606">
    <property type="entry name" value="Prp19"/>
    <property type="match status" value="1"/>
</dbReference>
<dbReference type="Pfam" id="PF04564">
    <property type="entry name" value="U-box"/>
    <property type="match status" value="1"/>
</dbReference>
<dbReference type="CDD" id="cd16656">
    <property type="entry name" value="RING-Ubox_PRP19"/>
    <property type="match status" value="1"/>
</dbReference>
<evidence type="ECO:0000256" key="8">
    <source>
        <dbReference type="ARBA" id="ARBA00022737"/>
    </source>
</evidence>
<gene>
    <name evidence="18" type="ORF">KGF57_000062</name>
</gene>
<dbReference type="RefSeq" id="XP_051611481.1">
    <property type="nucleotide sequence ID" value="XM_051755107.1"/>
</dbReference>
<evidence type="ECO:0000256" key="14">
    <source>
        <dbReference type="RuleBase" id="RU367101"/>
    </source>
</evidence>
<sequence length="494" mass="54747">MICAISGEEITDPIVSPKSGAVFERRYIENYINTNGTDPINNEPLKIDELIPLKLETNTTSNGDISPAISVPSMLSRIQTEYEASLAEISQLRKNVESLKEELSTSLYRQDAAINIATKAIKERDEAKEALEKFSVSGKRKAEADENGVDVEQKKQRKDSGHDSINDVHAARDELFKLHKALKVKSPYQSDKLTIVDENLKDDVFGSHVDRVQFHPSTKVLIGTHKNEVLQYDVKSEKVNVWKSGLKTVGHVVYNNNGIVAAVIGTKVSFSNGDSLTTKRKILSITGHPSLNLFVITTAGNWLMTNTKEILATHPTDSDFTKGEIHGDGEIFAAYDGDEVKLMSIVSGEELASYKVENKHVQKISFAANGYWLLVSSTSDSKNSIQVFDLRKNVEVNKLELPSQAHVDKFIIDPSSSLIVVEADSGYSTYSYLKKSRSWNEIESPFQSGNRLKGELFLFSSGEDVVNEGNVKFISYNSENGSCTITKLTEEKAK</sequence>
<keyword evidence="19" id="KW-1185">Reference proteome</keyword>
<dbReference type="GO" id="GO:0061630">
    <property type="term" value="F:ubiquitin protein ligase activity"/>
    <property type="evidence" value="ECO:0007669"/>
    <property type="project" value="UniProtKB-UniRule"/>
</dbReference>
<evidence type="ECO:0000256" key="16">
    <source>
        <dbReference type="SAM" id="MobiDB-lite"/>
    </source>
</evidence>
<protein>
    <recommendedName>
        <fullName evidence="14">Pre-mRNA-processing factor 19</fullName>
        <ecNumber evidence="14">2.3.2.27</ecNumber>
    </recommendedName>
</protein>
<evidence type="ECO:0000256" key="1">
    <source>
        <dbReference type="ARBA" id="ARBA00004123"/>
    </source>
</evidence>
<comment type="subunit">
    <text evidence="14">Homotetramer.</text>
</comment>
<keyword evidence="12 14" id="KW-0234">DNA repair</keyword>
<comment type="similarity">
    <text evidence="3 14">Belongs to the WD repeat PRP19 family.</text>
</comment>